<sequence length="79" mass="8906">MKMMTIKFDGEDYPARLIDVSGKRLISIDRLDVALMTKDGCYVSEEACAIDEGVFFYVPESMIATDEKTLVQYVKKMAA</sequence>
<protein>
    <submittedName>
        <fullName evidence="1">Uncharacterized protein</fullName>
    </submittedName>
</protein>
<evidence type="ECO:0000313" key="2">
    <source>
        <dbReference type="Proteomes" id="UP000183469"/>
    </source>
</evidence>
<evidence type="ECO:0000313" key="1">
    <source>
        <dbReference type="EMBL" id="SDZ72630.1"/>
    </source>
</evidence>
<dbReference type="EMBL" id="FNQG01000002">
    <property type="protein sequence ID" value="SDZ72630.1"/>
    <property type="molecule type" value="Genomic_DNA"/>
</dbReference>
<accession>A0A1H3VD34</accession>
<proteinExistence type="predicted"/>
<name>A0A1H3VD34_SELRU</name>
<gene>
    <name evidence="1" type="ORF">SAMN05660648_00032</name>
</gene>
<reference evidence="1 2" key="1">
    <citation type="submission" date="2016-10" db="EMBL/GenBank/DDBJ databases">
        <authorList>
            <person name="de Groot N.N."/>
        </authorList>
    </citation>
    <scope>NUCLEOTIDE SEQUENCE [LARGE SCALE GENOMIC DNA]</scope>
    <source>
        <strain evidence="1 2">DSM 2872</strain>
    </source>
</reference>
<dbReference type="Proteomes" id="UP000183469">
    <property type="component" value="Unassembled WGS sequence"/>
</dbReference>
<organism evidence="1 2">
    <name type="scientific">Selenomonas ruminantium</name>
    <dbReference type="NCBI Taxonomy" id="971"/>
    <lineage>
        <taxon>Bacteria</taxon>
        <taxon>Bacillati</taxon>
        <taxon>Bacillota</taxon>
        <taxon>Negativicutes</taxon>
        <taxon>Selenomonadales</taxon>
        <taxon>Selenomonadaceae</taxon>
        <taxon>Selenomonas</taxon>
    </lineage>
</organism>
<dbReference type="AlphaFoldDB" id="A0A1H3VD34"/>